<dbReference type="Pfam" id="PF00753">
    <property type="entry name" value="Lactamase_B"/>
    <property type="match status" value="1"/>
</dbReference>
<dbReference type="PANTHER" id="PTHR42951:SF17">
    <property type="entry name" value="METALLO-BETA-LACTAMASE DOMAIN-CONTAINING PROTEIN"/>
    <property type="match status" value="1"/>
</dbReference>
<comment type="caution">
    <text evidence="3">The sequence shown here is derived from an EMBL/GenBank/DDBJ whole genome shotgun (WGS) entry which is preliminary data.</text>
</comment>
<evidence type="ECO:0000256" key="1">
    <source>
        <dbReference type="SAM" id="SignalP"/>
    </source>
</evidence>
<dbReference type="InterPro" id="IPR036866">
    <property type="entry name" value="RibonucZ/Hydroxyglut_hydro"/>
</dbReference>
<dbReference type="InterPro" id="IPR050855">
    <property type="entry name" value="NDM-1-like"/>
</dbReference>
<evidence type="ECO:0000313" key="4">
    <source>
        <dbReference type="Proteomes" id="UP000253918"/>
    </source>
</evidence>
<dbReference type="NCBIfam" id="NF033105">
    <property type="entry name" value="bla_subclass_B3"/>
    <property type="match status" value="1"/>
</dbReference>
<accession>A0A369W0A3</accession>
<dbReference type="InterPro" id="IPR001279">
    <property type="entry name" value="Metallo-B-lactamas"/>
</dbReference>
<feature type="signal peptide" evidence="1">
    <location>
        <begin position="1"/>
        <end position="29"/>
    </location>
</feature>
<dbReference type="SUPFAM" id="SSF56281">
    <property type="entry name" value="Metallo-hydrolase/oxidoreductase"/>
    <property type="match status" value="1"/>
</dbReference>
<evidence type="ECO:0000313" key="3">
    <source>
        <dbReference type="EMBL" id="RDE05511.1"/>
    </source>
</evidence>
<reference evidence="3 4" key="1">
    <citation type="submission" date="2018-07" db="EMBL/GenBank/DDBJ databases">
        <title>a novel species of Sphingomonas isolated from the rhizosphere soil of Araceae plant.</title>
        <authorList>
            <person name="Zhiyong W."/>
            <person name="Qinglan Z."/>
            <person name="Zhiwei F."/>
            <person name="Ding X."/>
            <person name="Gejiao W."/>
            <person name="Shixue Z."/>
        </authorList>
    </citation>
    <scope>NUCLEOTIDE SEQUENCE [LARGE SCALE GENOMIC DNA]</scope>
    <source>
        <strain evidence="3 4">WZY 27</strain>
    </source>
</reference>
<feature type="chain" id="PRO_5016636758" evidence="1">
    <location>
        <begin position="30"/>
        <end position="285"/>
    </location>
</feature>
<dbReference type="Gene3D" id="3.60.15.10">
    <property type="entry name" value="Ribonuclease Z/Hydroxyacylglutathione hydrolase-like"/>
    <property type="match status" value="1"/>
</dbReference>
<proteinExistence type="predicted"/>
<dbReference type="NCBIfam" id="NF012229">
    <property type="entry name" value="bla_class_B_core"/>
    <property type="match status" value="1"/>
</dbReference>
<dbReference type="AlphaFoldDB" id="A0A369W0A3"/>
<dbReference type="SMART" id="SM00849">
    <property type="entry name" value="Lactamase_B"/>
    <property type="match status" value="1"/>
</dbReference>
<dbReference type="OrthoDB" id="9773738at2"/>
<dbReference type="Proteomes" id="UP000253918">
    <property type="component" value="Unassembled WGS sequence"/>
</dbReference>
<feature type="domain" description="Metallo-beta-lactamase" evidence="2">
    <location>
        <begin position="55"/>
        <end position="243"/>
    </location>
</feature>
<name>A0A369W0A3_9SPHN</name>
<dbReference type="RefSeq" id="WP_114687581.1">
    <property type="nucleotide sequence ID" value="NZ_QQNB01000002.1"/>
</dbReference>
<gene>
    <name evidence="3" type="primary">bla</name>
    <name evidence="3" type="ORF">DVW87_09735</name>
</gene>
<dbReference type="PANTHER" id="PTHR42951">
    <property type="entry name" value="METALLO-BETA-LACTAMASE DOMAIN-CONTAINING"/>
    <property type="match status" value="1"/>
</dbReference>
<dbReference type="EMBL" id="QQNB01000002">
    <property type="protein sequence ID" value="RDE05511.1"/>
    <property type="molecule type" value="Genomic_DNA"/>
</dbReference>
<evidence type="ECO:0000259" key="2">
    <source>
        <dbReference type="SMART" id="SM00849"/>
    </source>
</evidence>
<protein>
    <submittedName>
        <fullName evidence="3">Subclass B3 metallo-beta-lactamase</fullName>
    </submittedName>
</protein>
<sequence>MFGGASRRWATRRFALACAASVCAAPALAQDPPAWTRPIAPFHIVGPVWYVGTEGLGSYAIRTRAGVILIDGTMAENVPAILANLRRIGVRPRDVKLMLSSHAHADHAAGDAALQRATGAPVLAGTGDVEALRTGMPPGETSYPAVRFPAVPRVRPLRDGQVVRLGGARLTAVATPGHTPGCLTWTMRVEEEGRPLDLVFPCSLTVAGNRLVGNRRYPGIVEDFRKSFDRVDALHADVVLPMHPEFAEVMERRQRGDWVAPGLLQRMVADARRAFARDLAAQQAR</sequence>
<keyword evidence="1" id="KW-0732">Signal</keyword>
<keyword evidence="4" id="KW-1185">Reference proteome</keyword>
<organism evidence="3 4">
    <name type="scientific">Sphingomonas aracearum</name>
    <dbReference type="NCBI Taxonomy" id="2283317"/>
    <lineage>
        <taxon>Bacteria</taxon>
        <taxon>Pseudomonadati</taxon>
        <taxon>Pseudomonadota</taxon>
        <taxon>Alphaproteobacteria</taxon>
        <taxon>Sphingomonadales</taxon>
        <taxon>Sphingomonadaceae</taxon>
        <taxon>Sphingomonas</taxon>
    </lineage>
</organism>